<proteinExistence type="predicted"/>
<dbReference type="InterPro" id="IPR052711">
    <property type="entry name" value="Zinc_ADH-like"/>
</dbReference>
<gene>
    <name evidence="1" type="ORF">FOXYS1_14008</name>
</gene>
<dbReference type="EMBL" id="JAAFOW010003091">
    <property type="protein sequence ID" value="KAF5255571.1"/>
    <property type="molecule type" value="Genomic_DNA"/>
</dbReference>
<sequence>MSNVRYPTYILAPNWTFRPEGRIAIGNVLVDPLLPHRALLKPDPNCHLPTQTATEKNWQLSIETMRNLSLSIWAIFLEKISIKIGANRTHVKDGQFNMQSLDTVSLKDDLSDDYIDTLCSNPKVREFMRLDSLLCKPVYVVTGLKIAKGFSLSGSAKHSASLMGKVGGEVVPEASVGGSAHMSSSTSISDQFESVNDIIFAYQLTMIKPKGWTGEKMIETSDFRKHARLSDSKDKAEDKVEVTWHILADCPVKLCSSPMRPCVWIGLKAIKYQGVMSLIGFLGANSGEAPPSALETLSSMCIMRAIYVDSKAQMEEMVTAYENNGIHPAVDSKSFTVEQAKEAFEYLITLFKKDFK</sequence>
<dbReference type="Proteomes" id="UP000558688">
    <property type="component" value="Unassembled WGS sequence"/>
</dbReference>
<dbReference type="AlphaFoldDB" id="A0A8H5A1A1"/>
<comment type="caution">
    <text evidence="1">The sequence shown here is derived from an EMBL/GenBank/DDBJ whole genome shotgun (WGS) entry which is preliminary data.</text>
</comment>
<dbReference type="Gene3D" id="3.40.50.720">
    <property type="entry name" value="NAD(P)-binding Rossmann-like Domain"/>
    <property type="match status" value="1"/>
</dbReference>
<name>A0A8H5A1A1_FUSOX</name>
<reference evidence="1" key="1">
    <citation type="submission" date="2020-02" db="EMBL/GenBank/DDBJ databases">
        <title>Identification and distribution of gene clusters putatively required for synthesis of sphingolipid metabolism inhibitors in phylogenetically diverse species of the filamentous fungus Fusarium.</title>
        <authorList>
            <person name="Kim H.-S."/>
            <person name="Busman M."/>
            <person name="Brown D.W."/>
            <person name="Divon H."/>
            <person name="Uhlig S."/>
            <person name="Proctor R.H."/>
        </authorList>
    </citation>
    <scope>NUCLEOTIDE SEQUENCE [LARGE SCALE GENOMIC DNA]</scope>
    <source>
        <strain evidence="1">NRRL 39464</strain>
    </source>
</reference>
<dbReference type="Gene3D" id="3.90.180.10">
    <property type="entry name" value="Medium-chain alcohol dehydrogenases, catalytic domain"/>
    <property type="match status" value="1"/>
</dbReference>
<accession>A0A8H5A1A1</accession>
<protein>
    <submittedName>
        <fullName evidence="1">Uncharacterized protein</fullName>
    </submittedName>
</protein>
<dbReference type="PANTHER" id="PTHR45033:SF2">
    <property type="entry name" value="ZINC-TYPE ALCOHOL DEHYDROGENASE-LIKE PROTEIN C1773.06C"/>
    <property type="match status" value="1"/>
</dbReference>
<evidence type="ECO:0000313" key="1">
    <source>
        <dbReference type="EMBL" id="KAF5255571.1"/>
    </source>
</evidence>
<organism evidence="1 2">
    <name type="scientific">Fusarium oxysporum</name>
    <name type="common">Fusarium vascular wilt</name>
    <dbReference type="NCBI Taxonomy" id="5507"/>
    <lineage>
        <taxon>Eukaryota</taxon>
        <taxon>Fungi</taxon>
        <taxon>Dikarya</taxon>
        <taxon>Ascomycota</taxon>
        <taxon>Pezizomycotina</taxon>
        <taxon>Sordariomycetes</taxon>
        <taxon>Hypocreomycetidae</taxon>
        <taxon>Hypocreales</taxon>
        <taxon>Nectriaceae</taxon>
        <taxon>Fusarium</taxon>
        <taxon>Fusarium oxysporum species complex</taxon>
    </lineage>
</organism>
<evidence type="ECO:0000313" key="2">
    <source>
        <dbReference type="Proteomes" id="UP000558688"/>
    </source>
</evidence>
<dbReference type="PANTHER" id="PTHR45033">
    <property type="match status" value="1"/>
</dbReference>